<protein>
    <submittedName>
        <fullName evidence="4">Uncharacterized protein</fullName>
    </submittedName>
</protein>
<feature type="coiled-coil region" evidence="1">
    <location>
        <begin position="615"/>
        <end position="708"/>
    </location>
</feature>
<dbReference type="Proteomes" id="UP000195557">
    <property type="component" value="Unassembled WGS sequence"/>
</dbReference>
<feature type="coiled-coil region" evidence="1">
    <location>
        <begin position="238"/>
        <end position="399"/>
    </location>
</feature>
<reference evidence="4" key="1">
    <citation type="submission" date="2017-04" db="EMBL/GenBank/DDBJ databases">
        <title>Population genomics of picophytoplankton unveils novel chromosome hypervariability.</title>
        <authorList>
            <consortium name="DOE Joint Genome Institute"/>
            <person name="Blanc-Mathieu R."/>
            <person name="Krasovec M."/>
            <person name="Hebrard M."/>
            <person name="Yau S."/>
            <person name="Desgranges E."/>
            <person name="Martin J."/>
            <person name="Schackwitz W."/>
            <person name="Kuo A."/>
            <person name="Salin G."/>
            <person name="Donnadieu C."/>
            <person name="Desdevises Y."/>
            <person name="Sanchez-Ferandin S."/>
            <person name="Moreau H."/>
            <person name="Rivals E."/>
            <person name="Grigoriev I.V."/>
            <person name="Grimsley N."/>
            <person name="Eyre-Walker A."/>
            <person name="Piganeau G."/>
        </authorList>
    </citation>
    <scope>NUCLEOTIDE SEQUENCE [LARGE SCALE GENOMIC DNA]</scope>
    <source>
        <strain evidence="4">RCC 1115</strain>
    </source>
</reference>
<evidence type="ECO:0000256" key="3">
    <source>
        <dbReference type="SAM" id="Phobius"/>
    </source>
</evidence>
<organism evidence="4">
    <name type="scientific">Ostreococcus tauri</name>
    <name type="common">Marine green alga</name>
    <dbReference type="NCBI Taxonomy" id="70448"/>
    <lineage>
        <taxon>Eukaryota</taxon>
        <taxon>Viridiplantae</taxon>
        <taxon>Chlorophyta</taxon>
        <taxon>Mamiellophyceae</taxon>
        <taxon>Mamiellales</taxon>
        <taxon>Bathycoccaceae</taxon>
        <taxon>Ostreococcus</taxon>
    </lineage>
</organism>
<dbReference type="SUPFAM" id="SSF57997">
    <property type="entry name" value="Tropomyosin"/>
    <property type="match status" value="1"/>
</dbReference>
<dbReference type="eggNOG" id="ENOG502T2TD">
    <property type="taxonomic scope" value="Eukaryota"/>
</dbReference>
<sequence length="1297" mass="146060">MSSDDDADEAQFVSFVREHISSRLTARASSSTKEKDDSRRRTSNGPDDFIDEASSIPSTPRRVEAEAVMHAARESARKAREQSRASASKQRADESAHRRNASAVKLALAVRRTNGSEDGGVERQLDMESDRGMQSEDDLRTPVRVGSFRSRKVVHEGFAREASGRRASLTPPRGQLMSVVSPVHERSLVGKTVTDASTSEMEVETTTTTTTTMMAMTTGERQLGHLSRGGTKQDLMNVRAVETEIERLRAKVAALTRELDIISVEKQTWQNERVRMSALMTAAEEDLKTTESRMSKTESRLAAAMNERENALIEADRLRESLERTRREFEEMNERSLGEHTSTISRMELSIREYQLKIERLETSLVETETKIRTDEVAMKKVEEELATTKLDLHSAQSHVASLKDVEGIMGTEAERIRSEIVQLNQALKERDTKFAEATDRFKKLETENEGLMEDIARLNETIALTNSTMRQKDEAIDTAHADAECARAERSEALDELRKLHSTLTAKDADLESEKRAKEELTATLEETRAALTSKTAEKRAFEMEMADLKVEISTLRTRLEKEAKRAMTSEERVESAKEAFAARLAAASEKQASFQGRLLEMKSSVESEKKKIEEEARIEIESLTAELKDLQRQLAEKDGAYKSASKNSAHFEKKLEITAEQLSQAKSDLMQLKAKVNEGDLRRVELEHSKEELRESLEKIKLMETERSELLLHLKSARKDVSMLQGKVAGLETAADLAAADRDTLLERLHAVEQEVESMTEENELTSSMAAQANMTANAKVSKLEKQLAALNKEIDILRDQHDTNAEEIKRRENTSNEAFIELQKKMEVADRRVKELTSEVNECKKNSEMDKRKLQESERRVQDETNSREALELELEDLRQKYQSAESRVYELNTEILLVNKELEREKINSTRHAKTDAGGMKGMKSSRDEALTKVNHLTADLAKVTAERDLLQQSITSMDKRLDFERQAFATQVKEAVKDATKSKENENVVLRRELDAVRQMTATGDNASAALTKALDDKNHELALARESVSELKANVTRLTHQLEHANELLATAQREASMSQQDEQDELRIARKERDESKRELEEVEARLASALAEKEWFEKHNEATEAELKASKAAAAAATKMSEQARTQLARYKHLSPKALLSPTKHRGFGSPMISGQLASPLKWFSRQTERTPEVRTPPNNLFNKFSMATPTVPTRTPGGSWRVPSRPESLGEALQTLMFIGAFIFILLVFLAVTPMIAQREALRRSSITPPRYSHGCGIMFRVNDAVLEFAHGLLGMSYRSMCAQQPPS</sequence>
<feature type="compositionally biased region" description="Basic and acidic residues" evidence="2">
    <location>
        <begin position="120"/>
        <end position="138"/>
    </location>
</feature>
<evidence type="ECO:0000256" key="2">
    <source>
        <dbReference type="SAM" id="MobiDB-lite"/>
    </source>
</evidence>
<dbReference type="EMBL" id="KZ155785">
    <property type="protein sequence ID" value="OUS45940.1"/>
    <property type="molecule type" value="Genomic_DNA"/>
</dbReference>
<feature type="region of interest" description="Disordered" evidence="2">
    <location>
        <begin position="1177"/>
        <end position="1213"/>
    </location>
</feature>
<evidence type="ECO:0000256" key="1">
    <source>
        <dbReference type="SAM" id="Coils"/>
    </source>
</evidence>
<gene>
    <name evidence="4" type="ORF">BE221DRAFT_213152</name>
</gene>
<keyword evidence="3" id="KW-0472">Membrane</keyword>
<feature type="region of interest" description="Disordered" evidence="2">
    <location>
        <begin position="844"/>
        <end position="871"/>
    </location>
</feature>
<keyword evidence="3" id="KW-0812">Transmembrane</keyword>
<feature type="transmembrane region" description="Helical" evidence="3">
    <location>
        <begin position="1225"/>
        <end position="1246"/>
    </location>
</feature>
<feature type="region of interest" description="Disordered" evidence="2">
    <location>
        <begin position="18"/>
        <end position="138"/>
    </location>
</feature>
<evidence type="ECO:0000313" key="4">
    <source>
        <dbReference type="EMBL" id="OUS45940.1"/>
    </source>
</evidence>
<name>A0A1Y5I8N1_OSTTA</name>
<accession>A0A1Y5I8N1</accession>
<feature type="coiled-coil region" evidence="1">
    <location>
        <begin position="435"/>
        <end position="581"/>
    </location>
</feature>
<feature type="compositionally biased region" description="Low complexity" evidence="2">
    <location>
        <begin position="22"/>
        <end position="31"/>
    </location>
</feature>
<feature type="coiled-coil region" evidence="1">
    <location>
        <begin position="1020"/>
        <end position="1107"/>
    </location>
</feature>
<feature type="compositionally biased region" description="Basic and acidic residues" evidence="2">
    <location>
        <begin position="61"/>
        <end position="83"/>
    </location>
</feature>
<keyword evidence="3" id="KW-1133">Transmembrane helix</keyword>
<feature type="compositionally biased region" description="Polar residues" evidence="2">
    <location>
        <begin position="1185"/>
        <end position="1202"/>
    </location>
</feature>
<proteinExistence type="predicted"/>
<keyword evidence="1" id="KW-0175">Coiled coil</keyword>